<feature type="chain" id="PRO_5040875829" evidence="3">
    <location>
        <begin position="23"/>
        <end position="364"/>
    </location>
</feature>
<dbReference type="PANTHER" id="PTHR30097:SF4">
    <property type="entry name" value="SLR6042 PROTEIN"/>
    <property type="match status" value="1"/>
</dbReference>
<dbReference type="InterPro" id="IPR058790">
    <property type="entry name" value="BSH_CusB"/>
</dbReference>
<reference evidence="5" key="1">
    <citation type="submission" date="2022-03" db="EMBL/GenBank/DDBJ databases">
        <authorList>
            <person name="Woo C.Y."/>
        </authorList>
    </citation>
    <scope>NUCLEOTIDE SEQUENCE</scope>
    <source>
        <strain evidence="5">CYS-02</strain>
    </source>
</reference>
<dbReference type="Gene3D" id="1.10.287.470">
    <property type="entry name" value="Helix hairpin bin"/>
    <property type="match status" value="1"/>
</dbReference>
<evidence type="ECO:0000313" key="5">
    <source>
        <dbReference type="EMBL" id="MCJ0765159.1"/>
    </source>
</evidence>
<keyword evidence="3" id="KW-0732">Signal</keyword>
<dbReference type="Gene3D" id="2.40.30.170">
    <property type="match status" value="1"/>
</dbReference>
<dbReference type="GO" id="GO:0046914">
    <property type="term" value="F:transition metal ion binding"/>
    <property type="evidence" value="ECO:0007669"/>
    <property type="project" value="TreeGrafter"/>
</dbReference>
<dbReference type="GO" id="GO:0016020">
    <property type="term" value="C:membrane"/>
    <property type="evidence" value="ECO:0007669"/>
    <property type="project" value="InterPro"/>
</dbReference>
<dbReference type="RefSeq" id="WP_243308273.1">
    <property type="nucleotide sequence ID" value="NZ_JALGBI010000002.1"/>
</dbReference>
<dbReference type="InterPro" id="IPR051909">
    <property type="entry name" value="MFP_Cation_Efflux"/>
</dbReference>
<feature type="domain" description="CusB-like barrel-sandwich hybrid" evidence="4">
    <location>
        <begin position="73"/>
        <end position="211"/>
    </location>
</feature>
<dbReference type="InterPro" id="IPR006143">
    <property type="entry name" value="RND_pump_MFP"/>
</dbReference>
<dbReference type="Gene3D" id="2.40.50.100">
    <property type="match status" value="1"/>
</dbReference>
<dbReference type="SUPFAM" id="SSF111369">
    <property type="entry name" value="HlyD-like secretion proteins"/>
    <property type="match status" value="1"/>
</dbReference>
<keyword evidence="2" id="KW-0813">Transport</keyword>
<evidence type="ECO:0000256" key="1">
    <source>
        <dbReference type="ARBA" id="ARBA00009477"/>
    </source>
</evidence>
<dbReference type="Gene3D" id="2.40.420.20">
    <property type="match status" value="1"/>
</dbReference>
<proteinExistence type="inferred from homology"/>
<feature type="signal peptide" evidence="3">
    <location>
        <begin position="1"/>
        <end position="22"/>
    </location>
</feature>
<evidence type="ECO:0000256" key="2">
    <source>
        <dbReference type="ARBA" id="ARBA00022448"/>
    </source>
</evidence>
<keyword evidence="6" id="KW-1185">Reference proteome</keyword>
<dbReference type="GO" id="GO:0060003">
    <property type="term" value="P:copper ion export"/>
    <property type="evidence" value="ECO:0007669"/>
    <property type="project" value="TreeGrafter"/>
</dbReference>
<organism evidence="5 6">
    <name type="scientific">Variovorax terrae</name>
    <dbReference type="NCBI Taxonomy" id="2923278"/>
    <lineage>
        <taxon>Bacteria</taxon>
        <taxon>Pseudomonadati</taxon>
        <taxon>Pseudomonadota</taxon>
        <taxon>Betaproteobacteria</taxon>
        <taxon>Burkholderiales</taxon>
        <taxon>Comamonadaceae</taxon>
        <taxon>Variovorax</taxon>
    </lineage>
</organism>
<dbReference type="GO" id="GO:0022857">
    <property type="term" value="F:transmembrane transporter activity"/>
    <property type="evidence" value="ECO:0007669"/>
    <property type="project" value="InterPro"/>
</dbReference>
<evidence type="ECO:0000313" key="6">
    <source>
        <dbReference type="Proteomes" id="UP001139447"/>
    </source>
</evidence>
<dbReference type="Proteomes" id="UP001139447">
    <property type="component" value="Unassembled WGS sequence"/>
</dbReference>
<comment type="caution">
    <text evidence="5">The sequence shown here is derived from an EMBL/GenBank/DDBJ whole genome shotgun (WGS) entry which is preliminary data.</text>
</comment>
<protein>
    <submittedName>
        <fullName evidence="5">Efflux RND transporter periplasmic adaptor subunit</fullName>
    </submittedName>
</protein>
<dbReference type="Pfam" id="PF25919">
    <property type="entry name" value="BSH_CusB"/>
    <property type="match status" value="1"/>
</dbReference>
<name>A0A9X1VYF9_9BURK</name>
<dbReference type="AlphaFoldDB" id="A0A9X1VYF9"/>
<dbReference type="NCBIfam" id="TIGR01730">
    <property type="entry name" value="RND_mfp"/>
    <property type="match status" value="1"/>
</dbReference>
<evidence type="ECO:0000256" key="3">
    <source>
        <dbReference type="SAM" id="SignalP"/>
    </source>
</evidence>
<sequence>MLKSLAPLWALPWLAWCCAGQAQTVAPPAPPAELRISAAQSQALGIALVPAKAVQNLVVAATGRVQPALGAQSAVAAPFAGAVSRLLVAPGSAVRAGQALAHFNSPDWFEARRAQAEARAQADLAEGTLRRDAALYEEGIIPAARWRAAQARVQETRAALLARTQVLQGSGIQAAAQAQPVLVAPAAGTVIEVNAVAGQRFAAGDTLFRLAQGQQLEVEALLPATAALPRAGDAALMPTHEAAGTVLAVVPALDGSATQRVRIGVTQAGRLQAGQSVPLQLRLAAPSQALPAGQALVQVPARAVFQWRNQPAVFVASGDTVRPVAVRPWSADDDTAVVQGALGAGSRVVATGIAALKGLLQGEP</sequence>
<evidence type="ECO:0000259" key="4">
    <source>
        <dbReference type="Pfam" id="PF25919"/>
    </source>
</evidence>
<comment type="similarity">
    <text evidence="1">Belongs to the membrane fusion protein (MFP) (TC 8.A.1) family.</text>
</comment>
<accession>A0A9X1VYF9</accession>
<gene>
    <name evidence="5" type="ORF">MMF98_18245</name>
</gene>
<dbReference type="GO" id="GO:0015679">
    <property type="term" value="P:plasma membrane copper ion transport"/>
    <property type="evidence" value="ECO:0007669"/>
    <property type="project" value="TreeGrafter"/>
</dbReference>
<dbReference type="EMBL" id="JALGBI010000002">
    <property type="protein sequence ID" value="MCJ0765159.1"/>
    <property type="molecule type" value="Genomic_DNA"/>
</dbReference>
<dbReference type="PANTHER" id="PTHR30097">
    <property type="entry name" value="CATION EFFLUX SYSTEM PROTEIN CUSB"/>
    <property type="match status" value="1"/>
</dbReference>
<dbReference type="GO" id="GO:0030288">
    <property type="term" value="C:outer membrane-bounded periplasmic space"/>
    <property type="evidence" value="ECO:0007669"/>
    <property type="project" value="TreeGrafter"/>
</dbReference>